<dbReference type="AlphaFoldDB" id="A0A845MCY0"/>
<sequence>MKLYDLPASPNARRVRIFVAEKGLDIPKMEVDLSTGYNKTPEYLEKNILGLMPVLELDDGTTISESHAICRYLEEIHPEPPLMGGDARERAHVEMWNRRMEHYLLLPLVSAFVHSHPMWKGIREQVPEYAKVCQNQARAALKWLESSLDGRDYIALDDYSVADITAQCAVLMGKAVEVRPDENHPNINNWWARVSGRPSARV</sequence>
<dbReference type="Pfam" id="PF00043">
    <property type="entry name" value="GST_C"/>
    <property type="match status" value="1"/>
</dbReference>
<dbReference type="SFLD" id="SFLDG00358">
    <property type="entry name" value="Main_(cytGST)"/>
    <property type="match status" value="1"/>
</dbReference>
<dbReference type="PANTHER" id="PTHR44051:SF2">
    <property type="entry name" value="HYPOTHETICAL GLUTATHIONE S-TRANSFERASE LIKE PROTEIN"/>
    <property type="match status" value="1"/>
</dbReference>
<dbReference type="InterPro" id="IPR004045">
    <property type="entry name" value="Glutathione_S-Trfase_N"/>
</dbReference>
<dbReference type="InterPro" id="IPR036282">
    <property type="entry name" value="Glutathione-S-Trfase_C_sf"/>
</dbReference>
<feature type="domain" description="GST N-terminal" evidence="1">
    <location>
        <begin position="1"/>
        <end position="81"/>
    </location>
</feature>
<proteinExistence type="predicted"/>
<dbReference type="OrthoDB" id="5293590at2"/>
<dbReference type="InterPro" id="IPR004046">
    <property type="entry name" value="GST_C"/>
</dbReference>
<gene>
    <name evidence="3" type="ORF">GQF03_05200</name>
</gene>
<accession>A0A845MCY0</accession>
<dbReference type="Gene3D" id="1.20.1050.10">
    <property type="match status" value="1"/>
</dbReference>
<dbReference type="InterPro" id="IPR034345">
    <property type="entry name" value="Gtt2-like_N"/>
</dbReference>
<evidence type="ECO:0000259" key="1">
    <source>
        <dbReference type="PROSITE" id="PS50404"/>
    </source>
</evidence>
<dbReference type="RefSeq" id="WP_161338162.1">
    <property type="nucleotide sequence ID" value="NZ_JBHSDG010000001.1"/>
</dbReference>
<dbReference type="GO" id="GO:0016740">
    <property type="term" value="F:transferase activity"/>
    <property type="evidence" value="ECO:0007669"/>
    <property type="project" value="UniProtKB-KW"/>
</dbReference>
<organism evidence="3 4">
    <name type="scientific">Sneathiella chungangensis</name>
    <dbReference type="NCBI Taxonomy" id="1418234"/>
    <lineage>
        <taxon>Bacteria</taxon>
        <taxon>Pseudomonadati</taxon>
        <taxon>Pseudomonadota</taxon>
        <taxon>Alphaproteobacteria</taxon>
        <taxon>Sneathiellales</taxon>
        <taxon>Sneathiellaceae</taxon>
        <taxon>Sneathiella</taxon>
    </lineage>
</organism>
<dbReference type="InterPro" id="IPR010987">
    <property type="entry name" value="Glutathione-S-Trfase_C-like"/>
</dbReference>
<keyword evidence="3" id="KW-0808">Transferase</keyword>
<reference evidence="3 4" key="1">
    <citation type="journal article" date="2014" name="Int. J. Syst. Evol. Microbiol.">
        <title>Sneathiella chungangensis sp. nov., isolated from a marine sand, and emended description of the genus Sneathiella.</title>
        <authorList>
            <person name="Siamphan C."/>
            <person name="Kim H."/>
            <person name="Lee J.S."/>
            <person name="Kim W."/>
        </authorList>
    </citation>
    <scope>NUCLEOTIDE SEQUENCE [LARGE SCALE GENOMIC DNA]</scope>
    <source>
        <strain evidence="3 4">KCTC 32476</strain>
    </source>
</reference>
<keyword evidence="4" id="KW-1185">Reference proteome</keyword>
<evidence type="ECO:0000313" key="4">
    <source>
        <dbReference type="Proteomes" id="UP000445696"/>
    </source>
</evidence>
<protein>
    <submittedName>
        <fullName evidence="3">Glutathione S-transferase</fullName>
    </submittedName>
</protein>
<evidence type="ECO:0000259" key="2">
    <source>
        <dbReference type="PROSITE" id="PS50405"/>
    </source>
</evidence>
<dbReference type="Gene3D" id="3.40.30.10">
    <property type="entry name" value="Glutaredoxin"/>
    <property type="match status" value="1"/>
</dbReference>
<evidence type="ECO:0000313" key="3">
    <source>
        <dbReference type="EMBL" id="MZR21719.1"/>
    </source>
</evidence>
<comment type="caution">
    <text evidence="3">The sequence shown here is derived from an EMBL/GenBank/DDBJ whole genome shotgun (WGS) entry which is preliminary data.</text>
</comment>
<dbReference type="PROSITE" id="PS50405">
    <property type="entry name" value="GST_CTER"/>
    <property type="match status" value="1"/>
</dbReference>
<dbReference type="SUPFAM" id="SSF52833">
    <property type="entry name" value="Thioredoxin-like"/>
    <property type="match status" value="1"/>
</dbReference>
<dbReference type="PROSITE" id="PS50404">
    <property type="entry name" value="GST_NTER"/>
    <property type="match status" value="1"/>
</dbReference>
<dbReference type="CDD" id="cd03051">
    <property type="entry name" value="GST_N_GTT2_like"/>
    <property type="match status" value="1"/>
</dbReference>
<dbReference type="SUPFAM" id="SSF47616">
    <property type="entry name" value="GST C-terminal domain-like"/>
    <property type="match status" value="1"/>
</dbReference>
<dbReference type="Pfam" id="PF13417">
    <property type="entry name" value="GST_N_3"/>
    <property type="match status" value="1"/>
</dbReference>
<dbReference type="PANTHER" id="PTHR44051">
    <property type="entry name" value="GLUTATHIONE S-TRANSFERASE-RELATED"/>
    <property type="match status" value="1"/>
</dbReference>
<dbReference type="EMBL" id="WTVA01000002">
    <property type="protein sequence ID" value="MZR21719.1"/>
    <property type="molecule type" value="Genomic_DNA"/>
</dbReference>
<dbReference type="SFLD" id="SFLDS00019">
    <property type="entry name" value="Glutathione_Transferase_(cytos"/>
    <property type="match status" value="1"/>
</dbReference>
<dbReference type="Proteomes" id="UP000445696">
    <property type="component" value="Unassembled WGS sequence"/>
</dbReference>
<name>A0A845MCY0_9PROT</name>
<dbReference type="InterPro" id="IPR036249">
    <property type="entry name" value="Thioredoxin-like_sf"/>
</dbReference>
<dbReference type="InterPro" id="IPR040079">
    <property type="entry name" value="Glutathione_S-Trfase"/>
</dbReference>
<feature type="domain" description="GST C-terminal" evidence="2">
    <location>
        <begin position="86"/>
        <end position="202"/>
    </location>
</feature>